<proteinExistence type="predicted"/>
<dbReference type="AlphaFoldDB" id="A0A1G8RBD4"/>
<evidence type="ECO:0000313" key="2">
    <source>
        <dbReference type="EMBL" id="SDJ13835.1"/>
    </source>
</evidence>
<keyword evidence="2" id="KW-0449">Lipoprotein</keyword>
<feature type="signal peptide" evidence="1">
    <location>
        <begin position="1"/>
        <end position="22"/>
    </location>
</feature>
<dbReference type="Pfam" id="PF12741">
    <property type="entry name" value="SusD-like"/>
    <property type="match status" value="1"/>
</dbReference>
<evidence type="ECO:0000256" key="1">
    <source>
        <dbReference type="SAM" id="SignalP"/>
    </source>
</evidence>
<dbReference type="RefSeq" id="WP_091391296.1">
    <property type="nucleotide sequence ID" value="NZ_BKAI01000001.1"/>
</dbReference>
<feature type="chain" id="PRO_5011775846" evidence="1">
    <location>
        <begin position="23"/>
        <end position="575"/>
    </location>
</feature>
<reference evidence="2 3" key="1">
    <citation type="submission" date="2016-10" db="EMBL/GenBank/DDBJ databases">
        <authorList>
            <person name="de Groot N.N."/>
        </authorList>
    </citation>
    <scope>NUCLEOTIDE SEQUENCE [LARGE SCALE GENOMIC DNA]</scope>
    <source>
        <strain evidence="2 3">CGMCC 1.10076</strain>
    </source>
</reference>
<protein>
    <submittedName>
        <fullName evidence="2">Susd and RagB outer membrane lipoprotein</fullName>
    </submittedName>
</protein>
<dbReference type="PROSITE" id="PS51257">
    <property type="entry name" value="PROKAR_LIPOPROTEIN"/>
    <property type="match status" value="1"/>
</dbReference>
<keyword evidence="3" id="KW-1185">Reference proteome</keyword>
<dbReference type="Gene3D" id="1.25.40.390">
    <property type="match status" value="2"/>
</dbReference>
<dbReference type="SUPFAM" id="SSF48452">
    <property type="entry name" value="TPR-like"/>
    <property type="match status" value="1"/>
</dbReference>
<gene>
    <name evidence="2" type="ORF">SAMN04487935_0033</name>
</gene>
<dbReference type="OrthoDB" id="725917at2"/>
<dbReference type="EMBL" id="FNEZ01000001">
    <property type="protein sequence ID" value="SDJ13835.1"/>
    <property type="molecule type" value="Genomic_DNA"/>
</dbReference>
<accession>A0A1G8RBD4</accession>
<sequence length="575" mass="63471">MKNKIFSLFLLALVFTIGGCETFDLDQLDNPSKLPKEQLEPVSAFNYVQLTLPDFVDSNNGFTQRAIRQMAMTGGNTYENAFTPIDFDNNWTTAYLILNTIKSMEPKAIENDQKFILGASKIIRSYILMTMVDTYGDIPYSEALQGNANLRPRYDNSEAVYAGIYDELNQAIEYLTASDEALNLQPRDLYYGNSEGKGDKSKWITLAKTLKFKMLYNASKIGHFGGVDVNSQLTLLLQEDDLIKTAEQDFAFKYGTERDAPNSRHPLYNDQYEFGTGAYIANYFFWAVSVEKNKGPEYDPREEFYFFKQARLNAGNTTSQSLPCKTIARPAHYSDPAYASFYNTLIPPAYCTSDGATGDASYLGRDHGDRSGLPQDDEIRSLVGVYPAGGAIGPEAVVSNLANAGLKGALGQGIMPMVLSSYVSFMKAELALTLGLGGDPAALLEDGIRKSISKTTTFLPAQAGAPSQAVTTAKTTAYVAFVLSVYNDPLASAAKKLELIIKEYYIATWGNGIEPYNNYRRTGYPSNLQPTLEENPGPFFSTALYPYVSVNNNPNAPSNIRTKKVFWDVSGITLH</sequence>
<dbReference type="STRING" id="1128970.SAMN04487935_0033"/>
<dbReference type="Pfam" id="PF12771">
    <property type="entry name" value="SusD-like_2"/>
    <property type="match status" value="1"/>
</dbReference>
<organism evidence="2 3">
    <name type="scientific">Flavobacterium noncentrifugens</name>
    <dbReference type="NCBI Taxonomy" id="1128970"/>
    <lineage>
        <taxon>Bacteria</taxon>
        <taxon>Pseudomonadati</taxon>
        <taxon>Bacteroidota</taxon>
        <taxon>Flavobacteriia</taxon>
        <taxon>Flavobacteriales</taxon>
        <taxon>Flavobacteriaceae</taxon>
        <taxon>Flavobacterium</taxon>
    </lineage>
</organism>
<keyword evidence="1" id="KW-0732">Signal</keyword>
<dbReference type="InterPro" id="IPR011990">
    <property type="entry name" value="TPR-like_helical_dom_sf"/>
</dbReference>
<evidence type="ECO:0000313" key="3">
    <source>
        <dbReference type="Proteomes" id="UP000199580"/>
    </source>
</evidence>
<dbReference type="InterPro" id="IPR041662">
    <property type="entry name" value="SusD-like_2"/>
</dbReference>
<name>A0A1G8RBD4_9FLAO</name>
<dbReference type="InterPro" id="IPR024302">
    <property type="entry name" value="SusD-like"/>
</dbReference>
<dbReference type="Proteomes" id="UP000199580">
    <property type="component" value="Unassembled WGS sequence"/>
</dbReference>